<gene>
    <name evidence="7" type="ORF">ED208_05315</name>
</gene>
<dbReference type="PANTHER" id="PTHR43461">
    <property type="entry name" value="TRANSMEMBRANE PROTEIN 256"/>
    <property type="match status" value="1"/>
</dbReference>
<reference evidence="7 8" key="1">
    <citation type="submission" date="2018-10" db="EMBL/GenBank/DDBJ databases">
        <authorList>
            <person name="Chen W.-M."/>
        </authorList>
    </citation>
    <scope>NUCLEOTIDE SEQUENCE [LARGE SCALE GENOMIC DNA]</scope>
    <source>
        <strain evidence="7 8">THS-13</strain>
    </source>
</reference>
<evidence type="ECO:0000256" key="6">
    <source>
        <dbReference type="SAM" id="Phobius"/>
    </source>
</evidence>
<feature type="transmembrane region" description="Helical" evidence="6">
    <location>
        <begin position="69"/>
        <end position="92"/>
    </location>
</feature>
<protein>
    <submittedName>
        <fullName evidence="7">DUF423 domain-containing protein</fullName>
    </submittedName>
</protein>
<dbReference type="InParanoid" id="A0A3N0VG94"/>
<keyword evidence="4 6" id="KW-1133">Transmembrane helix</keyword>
<comment type="similarity">
    <text evidence="2">Belongs to the UPF0382 family.</text>
</comment>
<proteinExistence type="inferred from homology"/>
<comment type="caution">
    <text evidence="7">The sequence shown here is derived from an EMBL/GenBank/DDBJ whole genome shotgun (WGS) entry which is preliminary data.</text>
</comment>
<keyword evidence="8" id="KW-1185">Reference proteome</keyword>
<dbReference type="FunCoup" id="A0A3N0VG94">
    <property type="interactions" value="292"/>
</dbReference>
<organism evidence="7 8">
    <name type="scientific">Stagnimonas aquatica</name>
    <dbReference type="NCBI Taxonomy" id="2689987"/>
    <lineage>
        <taxon>Bacteria</taxon>
        <taxon>Pseudomonadati</taxon>
        <taxon>Pseudomonadota</taxon>
        <taxon>Gammaproteobacteria</taxon>
        <taxon>Nevskiales</taxon>
        <taxon>Nevskiaceae</taxon>
        <taxon>Stagnimonas</taxon>
    </lineage>
</organism>
<name>A0A3N0VG94_9GAMM</name>
<dbReference type="Pfam" id="PF04241">
    <property type="entry name" value="DUF423"/>
    <property type="match status" value="1"/>
</dbReference>
<dbReference type="InterPro" id="IPR006696">
    <property type="entry name" value="DUF423"/>
</dbReference>
<comment type="subcellular location">
    <subcellularLocation>
        <location evidence="1">Membrane</location>
        <topology evidence="1">Multi-pass membrane protein</topology>
    </subcellularLocation>
</comment>
<dbReference type="AlphaFoldDB" id="A0A3N0VG94"/>
<keyword evidence="3 6" id="KW-0812">Transmembrane</keyword>
<keyword evidence="5 6" id="KW-0472">Membrane</keyword>
<feature type="transmembrane region" description="Helical" evidence="6">
    <location>
        <begin position="98"/>
        <end position="122"/>
    </location>
</feature>
<dbReference type="GO" id="GO:0005886">
    <property type="term" value="C:plasma membrane"/>
    <property type="evidence" value="ECO:0007669"/>
    <property type="project" value="TreeGrafter"/>
</dbReference>
<accession>A0A3N0VG94</accession>
<dbReference type="PANTHER" id="PTHR43461:SF1">
    <property type="entry name" value="TRANSMEMBRANE PROTEIN 256"/>
    <property type="match status" value="1"/>
</dbReference>
<evidence type="ECO:0000313" key="7">
    <source>
        <dbReference type="EMBL" id="ROH91803.1"/>
    </source>
</evidence>
<dbReference type="RefSeq" id="WP_123210847.1">
    <property type="nucleotide sequence ID" value="NZ_RJVO01000002.1"/>
</dbReference>
<evidence type="ECO:0000256" key="3">
    <source>
        <dbReference type="ARBA" id="ARBA00022692"/>
    </source>
</evidence>
<dbReference type="Proteomes" id="UP000282106">
    <property type="component" value="Unassembled WGS sequence"/>
</dbReference>
<evidence type="ECO:0000256" key="1">
    <source>
        <dbReference type="ARBA" id="ARBA00004141"/>
    </source>
</evidence>
<evidence type="ECO:0000256" key="4">
    <source>
        <dbReference type="ARBA" id="ARBA00022989"/>
    </source>
</evidence>
<evidence type="ECO:0000256" key="5">
    <source>
        <dbReference type="ARBA" id="ARBA00023136"/>
    </source>
</evidence>
<sequence>MSFAQLALLSGAIYGFLGVALGAFGAHGLRERLTPELLAVWKTAVEYQFYHALALLLVGLLASQRPSIALTNAGICFALGVLVFSGSLYTLALSGLRWLGAITPVGGLLLLAGWALLFWAVLKRY</sequence>
<evidence type="ECO:0000256" key="2">
    <source>
        <dbReference type="ARBA" id="ARBA00009694"/>
    </source>
</evidence>
<dbReference type="EMBL" id="RJVO01000002">
    <property type="protein sequence ID" value="ROH91803.1"/>
    <property type="molecule type" value="Genomic_DNA"/>
</dbReference>
<evidence type="ECO:0000313" key="8">
    <source>
        <dbReference type="Proteomes" id="UP000282106"/>
    </source>
</evidence>
<feature type="transmembrane region" description="Helical" evidence="6">
    <location>
        <begin position="38"/>
        <end position="62"/>
    </location>
</feature>